<dbReference type="Proteomes" id="UP000305874">
    <property type="component" value="Unassembled WGS sequence"/>
</dbReference>
<protein>
    <submittedName>
        <fullName evidence="2">CPXCG motif-containing cysteine-rich protein</fullName>
    </submittedName>
    <submittedName>
        <fullName evidence="1">Zn-ribbon protein</fullName>
    </submittedName>
</protein>
<proteinExistence type="predicted"/>
<reference evidence="1 3" key="1">
    <citation type="journal article" date="2015" name="BMC Genomics">
        <title>Genome mining reveals unlocked bioactive potential of marine Gram-negative bacteria.</title>
        <authorList>
            <person name="Machado H."/>
            <person name="Sonnenschein E.C."/>
            <person name="Melchiorsen J."/>
            <person name="Gram L."/>
        </authorList>
    </citation>
    <scope>NUCLEOTIDE SEQUENCE [LARGE SCALE GENOMIC DNA]</scope>
    <source>
        <strain evidence="1 3">S3137</strain>
    </source>
</reference>
<dbReference type="InterPro" id="IPR025990">
    <property type="entry name" value="zinc_ribbon_bacterial"/>
</dbReference>
<dbReference type="eggNOG" id="ENOG50331EB">
    <property type="taxonomic scope" value="Bacteria"/>
</dbReference>
<dbReference type="PATRIC" id="fig|151081.8.peg.963"/>
<comment type="caution">
    <text evidence="1">The sequence shown here is derived from an EMBL/GenBank/DDBJ whole genome shotgun (WGS) entry which is preliminary data.</text>
</comment>
<accession>A0A0F4PVD5</accession>
<sequence>MKDYSLQRIRCPHCGNHIFVDVDTSSGDQDYYEDCSACCNPIHLNMHIDYALNKVQLRVDADDEQIF</sequence>
<keyword evidence="3" id="KW-1185">Reference proteome</keyword>
<dbReference type="EMBL" id="JXXZ01000003">
    <property type="protein sequence ID" value="KJZ01349.1"/>
    <property type="molecule type" value="Genomic_DNA"/>
</dbReference>
<dbReference type="InterPro" id="IPR017143">
    <property type="entry name" value="UCP037225"/>
</dbReference>
<reference evidence="2" key="4">
    <citation type="submission" date="2019-09" db="EMBL/GenBank/DDBJ databases">
        <title>Co-occurence of chitin degradation, pigmentation and bioactivity in marine Pseudoalteromonas.</title>
        <authorList>
            <person name="Sonnenschein E.C."/>
            <person name="Bech P.K."/>
        </authorList>
    </citation>
    <scope>NUCLEOTIDE SEQUENCE</scope>
    <source>
        <strain evidence="2">S2897</strain>
    </source>
</reference>
<name>A0A0F4PVD5_9GAMM</name>
<dbReference type="RefSeq" id="WP_022943991.1">
    <property type="nucleotide sequence ID" value="NZ_CP023396.1"/>
</dbReference>
<evidence type="ECO:0000313" key="3">
    <source>
        <dbReference type="Proteomes" id="UP000033664"/>
    </source>
</evidence>
<dbReference type="EMBL" id="PNCG01000002">
    <property type="protein sequence ID" value="TMP88221.1"/>
    <property type="molecule type" value="Genomic_DNA"/>
</dbReference>
<evidence type="ECO:0000313" key="4">
    <source>
        <dbReference type="Proteomes" id="UP000305874"/>
    </source>
</evidence>
<dbReference type="STRING" id="151081.TW72_03440"/>
<dbReference type="Pfam" id="PF14255">
    <property type="entry name" value="Zn_ribbon_21"/>
    <property type="match status" value="1"/>
</dbReference>
<organism evidence="1 3">
    <name type="scientific">Pseudoalteromonas ruthenica</name>
    <dbReference type="NCBI Taxonomy" id="151081"/>
    <lineage>
        <taxon>Bacteria</taxon>
        <taxon>Pseudomonadati</taxon>
        <taxon>Pseudomonadota</taxon>
        <taxon>Gammaproteobacteria</taxon>
        <taxon>Alteromonadales</taxon>
        <taxon>Pseudoalteromonadaceae</taxon>
        <taxon>Pseudoalteromonas</taxon>
    </lineage>
</organism>
<dbReference type="GeneID" id="58227537"/>
<dbReference type="PIRSF" id="PIRSF037225">
    <property type="entry name" value="UCP037225"/>
    <property type="match status" value="1"/>
</dbReference>
<reference evidence="4" key="3">
    <citation type="submission" date="2019-06" db="EMBL/GenBank/DDBJ databases">
        <title>Co-occurence of chitin degradation, pigmentation and bioactivity in marine Pseudoalteromonas.</title>
        <authorList>
            <person name="Sonnenschein E.C."/>
            <person name="Bech P.K."/>
        </authorList>
    </citation>
    <scope>NUCLEOTIDE SEQUENCE [LARGE SCALE GENOMIC DNA]</scope>
    <source>
        <strain evidence="4">S2897</strain>
    </source>
</reference>
<reference evidence="2 4" key="2">
    <citation type="submission" date="2017-12" db="EMBL/GenBank/DDBJ databases">
        <authorList>
            <person name="Paulsen S."/>
            <person name="Gram L.K."/>
        </authorList>
    </citation>
    <scope>NUCLEOTIDE SEQUENCE [LARGE SCALE GENOMIC DNA]</scope>
    <source>
        <strain evidence="2 4">S2897</strain>
    </source>
</reference>
<dbReference type="AlphaFoldDB" id="A0A0F4PVD5"/>
<dbReference type="Proteomes" id="UP000033664">
    <property type="component" value="Unassembled WGS sequence"/>
</dbReference>
<evidence type="ECO:0000313" key="2">
    <source>
        <dbReference type="EMBL" id="TMP88221.1"/>
    </source>
</evidence>
<evidence type="ECO:0000313" key="1">
    <source>
        <dbReference type="EMBL" id="KJZ01349.1"/>
    </source>
</evidence>
<gene>
    <name evidence="2" type="ORF">CWC05_01945</name>
    <name evidence="1" type="ORF">TW72_03440</name>
</gene>
<dbReference type="OrthoDB" id="9814566at2"/>